<dbReference type="Proteomes" id="UP001597452">
    <property type="component" value="Unassembled WGS sequence"/>
</dbReference>
<feature type="domain" description="Aldehyde dehydrogenase" evidence="3">
    <location>
        <begin position="18"/>
        <end position="472"/>
    </location>
</feature>
<dbReference type="SUPFAM" id="SSF53720">
    <property type="entry name" value="ALDH-like"/>
    <property type="match status" value="1"/>
</dbReference>
<dbReference type="InterPro" id="IPR016163">
    <property type="entry name" value="Ald_DH_C"/>
</dbReference>
<evidence type="ECO:0000313" key="5">
    <source>
        <dbReference type="Proteomes" id="UP001597452"/>
    </source>
</evidence>
<sequence length="479" mass="52766">MVKIGSIINGRERLDEGRETLDVLNPYNQEKIAGVKLATKSDLNEAIENSYEKFHHDMKAMPAHERADILRKTADLLIERSEEFAEVISKEAGKPIKYSRGEVERAMQVLRFASEGAKHITGEVIPMDAAIGGQHRMGFVKREPLGVVGAITPFNFPLNLSLHKLAPAIAAGNTVVFKPAEKTPVSAYMLVKLFEEAGLPAGFINLVIGSGEEVGAPLVEHDKVHKISFTGSLPVGKNIMENAGFKKVTLELGSNSPNIVFNDADLEQATTELVKGAFAFSGQVCISAQRIYVQNDVYDEFLSNYVQKTEVLQIGDPIKEDTDIGPMINEDEAKRAKQWIDDAVQNGAEVKVGGERESTILMPTIMTNVKKNMKIIAEEVFAPIVSVIPFHTEEEAVQRSNDSIYGLQAGVFTKDINRAMRVADRLEMGGVWINEISTYRQDNHPYGGVKQSGVGREGVKYAIEDMTEMKFIGMKIDQG</sequence>
<evidence type="ECO:0000313" key="4">
    <source>
        <dbReference type="EMBL" id="MFD2639360.1"/>
    </source>
</evidence>
<dbReference type="InterPro" id="IPR016162">
    <property type="entry name" value="Ald_DH_N"/>
</dbReference>
<dbReference type="CDD" id="cd07149">
    <property type="entry name" value="ALDH_y4uC"/>
    <property type="match status" value="1"/>
</dbReference>
<evidence type="ECO:0000256" key="2">
    <source>
        <dbReference type="ARBA" id="ARBA00023002"/>
    </source>
</evidence>
<dbReference type="Pfam" id="PF00171">
    <property type="entry name" value="Aldedh"/>
    <property type="match status" value="1"/>
</dbReference>
<dbReference type="InterPro" id="IPR015590">
    <property type="entry name" value="Aldehyde_DH_dom"/>
</dbReference>
<dbReference type="InterPro" id="IPR016161">
    <property type="entry name" value="Ald_DH/histidinol_DH"/>
</dbReference>
<gene>
    <name evidence="4" type="ORF">ACFSW4_10820</name>
</gene>
<accession>A0ABW5QCY2</accession>
<protein>
    <submittedName>
        <fullName evidence="4">Aldehyde dehydrogenase family protein</fullName>
    </submittedName>
</protein>
<dbReference type="EMBL" id="JBHUMZ010000023">
    <property type="protein sequence ID" value="MFD2639360.1"/>
    <property type="molecule type" value="Genomic_DNA"/>
</dbReference>
<comment type="caution">
    <text evidence="4">The sequence shown here is derived from an EMBL/GenBank/DDBJ whole genome shotgun (WGS) entry which is preliminary data.</text>
</comment>
<organism evidence="4 5">
    <name type="scientific">Piscibacillus salipiscarius</name>
    <dbReference type="NCBI Taxonomy" id="299480"/>
    <lineage>
        <taxon>Bacteria</taxon>
        <taxon>Bacillati</taxon>
        <taxon>Bacillota</taxon>
        <taxon>Bacilli</taxon>
        <taxon>Bacillales</taxon>
        <taxon>Bacillaceae</taxon>
        <taxon>Piscibacillus</taxon>
    </lineage>
</organism>
<dbReference type="RefSeq" id="WP_377329250.1">
    <property type="nucleotide sequence ID" value="NZ_JBHUMZ010000023.1"/>
</dbReference>
<dbReference type="Gene3D" id="3.40.309.10">
    <property type="entry name" value="Aldehyde Dehydrogenase, Chain A, domain 2"/>
    <property type="match status" value="1"/>
</dbReference>
<reference evidence="5" key="1">
    <citation type="journal article" date="2019" name="Int. J. Syst. Evol. Microbiol.">
        <title>The Global Catalogue of Microorganisms (GCM) 10K type strain sequencing project: providing services to taxonomists for standard genome sequencing and annotation.</title>
        <authorList>
            <consortium name="The Broad Institute Genomics Platform"/>
            <consortium name="The Broad Institute Genome Sequencing Center for Infectious Disease"/>
            <person name="Wu L."/>
            <person name="Ma J."/>
        </authorList>
    </citation>
    <scope>NUCLEOTIDE SEQUENCE [LARGE SCALE GENOMIC DNA]</scope>
    <source>
        <strain evidence="5">TISTR 1571</strain>
    </source>
</reference>
<evidence type="ECO:0000259" key="3">
    <source>
        <dbReference type="Pfam" id="PF00171"/>
    </source>
</evidence>
<proteinExistence type="inferred from homology"/>
<keyword evidence="2" id="KW-0560">Oxidoreductase</keyword>
<keyword evidence="5" id="KW-1185">Reference proteome</keyword>
<dbReference type="PANTHER" id="PTHR42991:SF1">
    <property type="entry name" value="ALDEHYDE DEHYDROGENASE"/>
    <property type="match status" value="1"/>
</dbReference>
<evidence type="ECO:0000256" key="1">
    <source>
        <dbReference type="ARBA" id="ARBA00009986"/>
    </source>
</evidence>
<dbReference type="InterPro" id="IPR051020">
    <property type="entry name" value="ALDH-related_metabolic_enz"/>
</dbReference>
<name>A0ABW5QCY2_9BACI</name>
<dbReference type="PANTHER" id="PTHR42991">
    <property type="entry name" value="ALDEHYDE DEHYDROGENASE"/>
    <property type="match status" value="1"/>
</dbReference>
<dbReference type="Gene3D" id="3.40.605.10">
    <property type="entry name" value="Aldehyde Dehydrogenase, Chain A, domain 1"/>
    <property type="match status" value="1"/>
</dbReference>
<comment type="similarity">
    <text evidence="1">Belongs to the aldehyde dehydrogenase family.</text>
</comment>